<dbReference type="EMBL" id="FXAG01000019">
    <property type="protein sequence ID" value="SMF42019.1"/>
    <property type="molecule type" value="Genomic_DNA"/>
</dbReference>
<evidence type="ECO:0000256" key="1">
    <source>
        <dbReference type="ARBA" id="ARBA00022723"/>
    </source>
</evidence>
<evidence type="ECO:0000256" key="3">
    <source>
        <dbReference type="SAM" id="SignalP"/>
    </source>
</evidence>
<name>A0A1Y6C2G1_9NEIS</name>
<feature type="chain" id="PRO_5012396223" evidence="3">
    <location>
        <begin position="27"/>
        <end position="710"/>
    </location>
</feature>
<dbReference type="GO" id="GO:0046872">
    <property type="term" value="F:metal ion binding"/>
    <property type="evidence" value="ECO:0007669"/>
    <property type="project" value="UniProtKB-KW"/>
</dbReference>
<dbReference type="RefSeq" id="WP_085277259.1">
    <property type="nucleotide sequence ID" value="NZ_FXAG01000019.1"/>
</dbReference>
<feature type="domain" description="PilY1 beta-propeller" evidence="4">
    <location>
        <begin position="203"/>
        <end position="485"/>
    </location>
</feature>
<evidence type="ECO:0000256" key="2">
    <source>
        <dbReference type="ARBA" id="ARBA00022837"/>
    </source>
</evidence>
<sequence>MFTAKGRRGRTALAAALAMVPLLAQADSTTTLPDYPLEVCASDTSQSGAAAAVTNSNIVQGDSTMFASYYNYNALTGALQAFSIDPATGAIIDTNTNDAIVPTPLWTAATSTSRTVYGNPSGTATQLASSLCDPTVTTTSNGNGGTQTSTPSLWLTYLQASTQQECSNIISKLLGSTSTVSGLRSYAIGTIIHSEPVYVSGLQRLFQPANDGMLHAFYTVTGGSGQSATTAGNEAWAYIPKAFLASVGQTEAPKIDTYVRSTYTTHKYWLDSTPVIEPFSTKTTSGNQTTTNSTYYLASGFGKGAKGVYSIQVGTNQTTVNSSNNNTSTTITSQPTSQWTFNSTETSTDSNAYVGYLYGRPIITQLNDSTTSPTKVAIFAGGFSNTDIGSGINCVNINYDSSIANANRCNISNYSYLFVIDLSTGLPIQRFRVEGKGLNKLAGFADSYSSLNQIKYVYGGDLDGNVWRFDLTGTPGSWPNPLKLASLSKPITSEPELAEIDINGSPKRFVYVGTGRYLTPSDVDSGDTGAMYGLIDRVDDSGYTDASATIPSQLSTISLAQSTDTSSSAYTGSTAINPNNVSTYGWLANLPTGQRVINAPALANGKVLFTANKPASACTNGTTGMESWLYAIDYKTGFQTAYYTLSNASANNNFLASRPTIVKLSTGEYKALIRSTDGDTIKVDLGNLLSTSGGTGSTVKGVFWREVITQ</sequence>
<evidence type="ECO:0000259" key="4">
    <source>
        <dbReference type="Pfam" id="PF05567"/>
    </source>
</evidence>
<keyword evidence="1" id="KW-0479">Metal-binding</keyword>
<gene>
    <name evidence="5" type="ORF">SAMN02745746_03143</name>
</gene>
<evidence type="ECO:0000313" key="6">
    <source>
        <dbReference type="Proteomes" id="UP000192920"/>
    </source>
</evidence>
<keyword evidence="3" id="KW-0732">Signal</keyword>
<dbReference type="AlphaFoldDB" id="A0A1Y6C2G1"/>
<dbReference type="InterPro" id="IPR008707">
    <property type="entry name" value="B-propeller_PilY1"/>
</dbReference>
<keyword evidence="6" id="KW-1185">Reference proteome</keyword>
<dbReference type="Pfam" id="PF05567">
    <property type="entry name" value="T4P_PilY1"/>
    <property type="match status" value="1"/>
</dbReference>
<accession>A0A1Y6C2G1</accession>
<feature type="signal peptide" evidence="3">
    <location>
        <begin position="1"/>
        <end position="26"/>
    </location>
</feature>
<reference evidence="6" key="1">
    <citation type="submission" date="2017-04" db="EMBL/GenBank/DDBJ databases">
        <authorList>
            <person name="Varghese N."/>
            <person name="Submissions S."/>
        </authorList>
    </citation>
    <scope>NUCLEOTIDE SEQUENCE [LARGE SCALE GENOMIC DNA]</scope>
    <source>
        <strain evidence="6">DSM 22618</strain>
    </source>
</reference>
<protein>
    <submittedName>
        <fullName evidence="5">Type IV pilus assembly protein PilY1</fullName>
    </submittedName>
</protein>
<organism evidence="5 6">
    <name type="scientific">Pseudogulbenkiania subflava DSM 22618</name>
    <dbReference type="NCBI Taxonomy" id="1123014"/>
    <lineage>
        <taxon>Bacteria</taxon>
        <taxon>Pseudomonadati</taxon>
        <taxon>Pseudomonadota</taxon>
        <taxon>Betaproteobacteria</taxon>
        <taxon>Neisseriales</taxon>
        <taxon>Chromobacteriaceae</taxon>
        <taxon>Pseudogulbenkiania</taxon>
    </lineage>
</organism>
<dbReference type="Proteomes" id="UP000192920">
    <property type="component" value="Unassembled WGS sequence"/>
</dbReference>
<dbReference type="STRING" id="1123014.SAMN02745746_03143"/>
<evidence type="ECO:0000313" key="5">
    <source>
        <dbReference type="EMBL" id="SMF42019.1"/>
    </source>
</evidence>
<keyword evidence="2" id="KW-0106">Calcium</keyword>
<proteinExistence type="predicted"/>